<comment type="caution">
    <text evidence="1">The sequence shown here is derived from an EMBL/GenBank/DDBJ whole genome shotgun (WGS) entry which is preliminary data.</text>
</comment>
<dbReference type="EMBL" id="BARW01030727">
    <property type="protein sequence ID" value="GAJ09075.1"/>
    <property type="molecule type" value="Genomic_DNA"/>
</dbReference>
<dbReference type="AlphaFoldDB" id="X1VLD8"/>
<gene>
    <name evidence="1" type="ORF">S12H4_49056</name>
</gene>
<proteinExistence type="predicted"/>
<evidence type="ECO:0000313" key="1">
    <source>
        <dbReference type="EMBL" id="GAJ09075.1"/>
    </source>
</evidence>
<organism evidence="1">
    <name type="scientific">marine sediment metagenome</name>
    <dbReference type="NCBI Taxonomy" id="412755"/>
    <lineage>
        <taxon>unclassified sequences</taxon>
        <taxon>metagenomes</taxon>
        <taxon>ecological metagenomes</taxon>
    </lineage>
</organism>
<reference evidence="1" key="1">
    <citation type="journal article" date="2014" name="Front. Microbiol.">
        <title>High frequency of phylogenetically diverse reductive dehalogenase-homologous genes in deep subseafloor sedimentary metagenomes.</title>
        <authorList>
            <person name="Kawai M."/>
            <person name="Futagami T."/>
            <person name="Toyoda A."/>
            <person name="Takaki Y."/>
            <person name="Nishi S."/>
            <person name="Hori S."/>
            <person name="Arai W."/>
            <person name="Tsubouchi T."/>
            <person name="Morono Y."/>
            <person name="Uchiyama I."/>
            <person name="Ito T."/>
            <person name="Fujiyama A."/>
            <person name="Inagaki F."/>
            <person name="Takami H."/>
        </authorList>
    </citation>
    <scope>NUCLEOTIDE SEQUENCE</scope>
    <source>
        <strain evidence="1">Expedition CK06-06</strain>
    </source>
</reference>
<protein>
    <submittedName>
        <fullName evidence="1">Uncharacterized protein</fullName>
    </submittedName>
</protein>
<name>X1VLD8_9ZZZZ</name>
<accession>X1VLD8</accession>
<sequence length="72" mass="7655">MFRIELIDIGGDGLVMGFDTSVDTLTEAEVIAVGEISGHVGTNEVKLYHSGDLIYDVFARGENVGSVAIKVL</sequence>